<organism evidence="2 3">
    <name type="scientific">Streptomyces laculatispora</name>
    <dbReference type="NCBI Taxonomy" id="887464"/>
    <lineage>
        <taxon>Bacteria</taxon>
        <taxon>Bacillati</taxon>
        <taxon>Actinomycetota</taxon>
        <taxon>Actinomycetes</taxon>
        <taxon>Kitasatosporales</taxon>
        <taxon>Streptomycetaceae</taxon>
        <taxon>Streptomyces</taxon>
    </lineage>
</organism>
<feature type="transmembrane region" description="Helical" evidence="1">
    <location>
        <begin position="129"/>
        <end position="150"/>
    </location>
</feature>
<name>A0ABY9I6P2_9ACTN</name>
<evidence type="ECO:0000313" key="2">
    <source>
        <dbReference type="EMBL" id="WLQ41311.1"/>
    </source>
</evidence>
<keyword evidence="3" id="KW-1185">Reference proteome</keyword>
<proteinExistence type="predicted"/>
<dbReference type="EMBL" id="CP120992">
    <property type="protein sequence ID" value="WLQ41311.1"/>
    <property type="molecule type" value="Genomic_DNA"/>
</dbReference>
<dbReference type="Proteomes" id="UP001229952">
    <property type="component" value="Chromosome"/>
</dbReference>
<keyword evidence="1" id="KW-1133">Transmembrane helix</keyword>
<accession>A0ABY9I6P2</accession>
<keyword evidence="1" id="KW-0472">Membrane</keyword>
<feature type="transmembrane region" description="Helical" evidence="1">
    <location>
        <begin position="212"/>
        <end position="235"/>
    </location>
</feature>
<reference evidence="2 3" key="1">
    <citation type="submission" date="2023-03" db="EMBL/GenBank/DDBJ databases">
        <title>Isolation and description of six Streptomyces strains from soil environments, able to metabolize different microbial glucans.</title>
        <authorList>
            <person name="Widen T."/>
            <person name="Larsbrink J."/>
        </authorList>
    </citation>
    <scope>NUCLEOTIDE SEQUENCE [LARGE SCALE GENOMIC DNA]</scope>
    <source>
        <strain evidence="2 3">Mut2</strain>
    </source>
</reference>
<keyword evidence="1" id="KW-0812">Transmembrane</keyword>
<gene>
    <name evidence="2" type="ORF">P8A22_15715</name>
</gene>
<protein>
    <submittedName>
        <fullName evidence="2">Tape-measure protein</fullName>
    </submittedName>
</protein>
<dbReference type="RefSeq" id="WP_306087995.1">
    <property type="nucleotide sequence ID" value="NZ_CP120992.1"/>
</dbReference>
<feature type="transmembrane region" description="Helical" evidence="1">
    <location>
        <begin position="156"/>
        <end position="175"/>
    </location>
</feature>
<evidence type="ECO:0000313" key="3">
    <source>
        <dbReference type="Proteomes" id="UP001229952"/>
    </source>
</evidence>
<sequence>MSAAVIGADPFAGVAGALGSFSGRVTGAAQSIRAAAQGIGRAGPAADRIKGSADAAGTQLRQLRTKADTAGKSLTKAGRTAGRTAAQLRTGSAKARTTLAPLNSIATEAGLFSGVVGVLGKGSGTVSTLMGLFGGAVTVASGAMTSVNVAMRANPLGFVLGLVSPLAGYLIEYALNSQTGQKIMKQVLDQVLQVFLSIGKFLGPVLKAYATVISAYFEAAFTVVTTVLAVVGALLSKDFGGTRSAVTSATNAVSGIIRRAWSGFRPVVQPVLDWITKKIPDMFTRVKTAMSRTLNGMGGFISTGMQGVMAAVTGPVKALISFANRVIDGLNKLSFNFFGKKFGVDLPKIPQLAEGGVVQPARAPGGSPVLPLSALSRLRPADAAPHPTGSTGTTDRSRLRAYHATEGNGPLAVATDLLFLHGSAA</sequence>
<evidence type="ECO:0000256" key="1">
    <source>
        <dbReference type="SAM" id="Phobius"/>
    </source>
</evidence>